<proteinExistence type="predicted"/>
<protein>
    <submittedName>
        <fullName evidence="12">Endonuclease/exonuclease/phosphatase family protein</fullName>
    </submittedName>
</protein>
<evidence type="ECO:0000256" key="8">
    <source>
        <dbReference type="ARBA" id="ARBA00023204"/>
    </source>
</evidence>
<comment type="cofactor">
    <cofactor evidence="2">
        <name>Mg(2+)</name>
        <dbReference type="ChEBI" id="CHEBI:18420"/>
    </cofactor>
</comment>
<feature type="region of interest" description="Disordered" evidence="9">
    <location>
        <begin position="339"/>
        <end position="358"/>
    </location>
</feature>
<dbReference type="PANTHER" id="PTHR15822">
    <property type="entry name" value="TRAF AND TNF RECEPTOR-ASSOCIATED PROTEIN"/>
    <property type="match status" value="1"/>
</dbReference>
<evidence type="ECO:0000256" key="4">
    <source>
        <dbReference type="ARBA" id="ARBA00022723"/>
    </source>
</evidence>
<dbReference type="Gene3D" id="3.60.10.10">
    <property type="entry name" value="Endonuclease/exonuclease/phosphatase"/>
    <property type="match status" value="1"/>
</dbReference>
<keyword evidence="8" id="KW-0234">DNA repair</keyword>
<dbReference type="PANTHER" id="PTHR15822:SF4">
    <property type="entry name" value="TYROSYL-DNA PHOSPHODIESTERASE 2"/>
    <property type="match status" value="1"/>
</dbReference>
<keyword evidence="10" id="KW-0812">Transmembrane</keyword>
<evidence type="ECO:0000259" key="11">
    <source>
        <dbReference type="Pfam" id="PF03372"/>
    </source>
</evidence>
<feature type="domain" description="Endonuclease/exonuclease/phosphatase" evidence="11">
    <location>
        <begin position="107"/>
        <end position="316"/>
    </location>
</feature>
<comment type="cofactor">
    <cofactor evidence="1">
        <name>Mn(2+)</name>
        <dbReference type="ChEBI" id="CHEBI:29035"/>
    </cofactor>
</comment>
<evidence type="ECO:0000256" key="1">
    <source>
        <dbReference type="ARBA" id="ARBA00001936"/>
    </source>
</evidence>
<evidence type="ECO:0000256" key="2">
    <source>
        <dbReference type="ARBA" id="ARBA00001946"/>
    </source>
</evidence>
<keyword evidence="5" id="KW-0227">DNA damage</keyword>
<keyword evidence="10" id="KW-1133">Transmembrane helix</keyword>
<evidence type="ECO:0000256" key="9">
    <source>
        <dbReference type="SAM" id="MobiDB-lite"/>
    </source>
</evidence>
<evidence type="ECO:0000256" key="3">
    <source>
        <dbReference type="ARBA" id="ARBA00022722"/>
    </source>
</evidence>
<feature type="transmembrane region" description="Helical" evidence="10">
    <location>
        <begin position="69"/>
        <end position="92"/>
    </location>
</feature>
<comment type="caution">
    <text evidence="12">The sequence shown here is derived from an EMBL/GenBank/DDBJ whole genome shotgun (WGS) entry which is preliminary data.</text>
</comment>
<dbReference type="Proteomes" id="UP001566476">
    <property type="component" value="Unassembled WGS sequence"/>
</dbReference>
<keyword evidence="13" id="KW-1185">Reference proteome</keyword>
<evidence type="ECO:0000313" key="13">
    <source>
        <dbReference type="Proteomes" id="UP001566476"/>
    </source>
</evidence>
<keyword evidence="12" id="KW-0255">Endonuclease</keyword>
<gene>
    <name evidence="12" type="ORF">AB2L28_09540</name>
</gene>
<evidence type="ECO:0000313" key="12">
    <source>
        <dbReference type="EMBL" id="MEZ0492477.1"/>
    </source>
</evidence>
<dbReference type="Pfam" id="PF03372">
    <property type="entry name" value="Exo_endo_phos"/>
    <property type="match status" value="1"/>
</dbReference>
<dbReference type="InterPro" id="IPR036691">
    <property type="entry name" value="Endo/exonu/phosph_ase_sf"/>
</dbReference>
<dbReference type="InterPro" id="IPR005135">
    <property type="entry name" value="Endo/exonuclease/phosphatase"/>
</dbReference>
<reference evidence="12 13" key="1">
    <citation type="submission" date="2024-07" db="EMBL/GenBank/DDBJ databases">
        <authorList>
            <person name="Thanompreechachai J."/>
            <person name="Duangmal K."/>
        </authorList>
    </citation>
    <scope>NUCLEOTIDE SEQUENCE [LARGE SCALE GENOMIC DNA]</scope>
    <source>
        <strain evidence="12 13">TBRC 1896</strain>
    </source>
</reference>
<keyword evidence="7" id="KW-0460">Magnesium</keyword>
<keyword evidence="6" id="KW-0378">Hydrolase</keyword>
<feature type="transmembrane region" description="Helical" evidence="10">
    <location>
        <begin position="15"/>
        <end position="35"/>
    </location>
</feature>
<dbReference type="GO" id="GO:0004519">
    <property type="term" value="F:endonuclease activity"/>
    <property type="evidence" value="ECO:0007669"/>
    <property type="project" value="UniProtKB-KW"/>
</dbReference>
<evidence type="ECO:0000256" key="10">
    <source>
        <dbReference type="SAM" id="Phobius"/>
    </source>
</evidence>
<feature type="transmembrane region" description="Helical" evidence="10">
    <location>
        <begin position="42"/>
        <end position="63"/>
    </location>
</feature>
<sequence>MPPTPPGRPARRHAAHALVLGYGGCATLALAVVLVSSDAHAVGYVLGLFALWWLAPALLLVPLTTAARWWWSTAALTAPAVAAGALLVPYALHRVDPVDRTPDLRVATFNTSGHRGTDGLARLVDDAAPDVLALQEVRPSQRAGYEARYGSRYPYRSWSAPSSQGDGDAVWSRFPITAVEPVTGLPAGARPADVVTLDVGGRPVAVVSVHLASPCLFCSARAVARSPAGSTGDAARVRVGEARRFADLAAQRRGAGQAVVVAGDLNSAELNEPLRELRSHGLLDVHRAVGTQPGLTRGSSPGFARVDVVLVAGFDPVATSEGAPGGSTHSPVVADLAWPGGNSLEGGPGRAYRRAGDR</sequence>
<keyword evidence="10" id="KW-0472">Membrane</keyword>
<organism evidence="12 13">
    <name type="scientific">Kineococcus mangrovi</name>
    <dbReference type="NCBI Taxonomy" id="1660183"/>
    <lineage>
        <taxon>Bacteria</taxon>
        <taxon>Bacillati</taxon>
        <taxon>Actinomycetota</taxon>
        <taxon>Actinomycetes</taxon>
        <taxon>Kineosporiales</taxon>
        <taxon>Kineosporiaceae</taxon>
        <taxon>Kineococcus</taxon>
    </lineage>
</organism>
<keyword evidence="3" id="KW-0540">Nuclease</keyword>
<keyword evidence="4" id="KW-0479">Metal-binding</keyword>
<evidence type="ECO:0000256" key="7">
    <source>
        <dbReference type="ARBA" id="ARBA00022842"/>
    </source>
</evidence>
<dbReference type="RefSeq" id="WP_370718525.1">
    <property type="nucleotide sequence ID" value="NZ_JBGGTQ010000004.1"/>
</dbReference>
<dbReference type="InterPro" id="IPR051547">
    <property type="entry name" value="TDP2-like"/>
</dbReference>
<name>A0ABV4I5H9_9ACTN</name>
<evidence type="ECO:0000256" key="5">
    <source>
        <dbReference type="ARBA" id="ARBA00022763"/>
    </source>
</evidence>
<evidence type="ECO:0000256" key="6">
    <source>
        <dbReference type="ARBA" id="ARBA00022801"/>
    </source>
</evidence>
<dbReference type="EMBL" id="JBGGTQ010000004">
    <property type="protein sequence ID" value="MEZ0492477.1"/>
    <property type="molecule type" value="Genomic_DNA"/>
</dbReference>
<accession>A0ABV4I5H9</accession>
<dbReference type="SUPFAM" id="SSF56219">
    <property type="entry name" value="DNase I-like"/>
    <property type="match status" value="1"/>
</dbReference>